<dbReference type="Proteomes" id="UP000325313">
    <property type="component" value="Unassembled WGS sequence"/>
</dbReference>
<feature type="transmembrane region" description="Helical" evidence="1">
    <location>
        <begin position="114"/>
        <end position="133"/>
    </location>
</feature>
<evidence type="ECO:0000313" key="2">
    <source>
        <dbReference type="EMBL" id="KAA1136662.1"/>
    </source>
</evidence>
<organism evidence="2 3">
    <name type="scientific">Puccinia graminis f. sp. tritici</name>
    <dbReference type="NCBI Taxonomy" id="56615"/>
    <lineage>
        <taxon>Eukaryota</taxon>
        <taxon>Fungi</taxon>
        <taxon>Dikarya</taxon>
        <taxon>Basidiomycota</taxon>
        <taxon>Pucciniomycotina</taxon>
        <taxon>Pucciniomycetes</taxon>
        <taxon>Pucciniales</taxon>
        <taxon>Pucciniaceae</taxon>
        <taxon>Puccinia</taxon>
    </lineage>
</organism>
<accession>A0A5B0SFQ5</accession>
<proteinExistence type="predicted"/>
<evidence type="ECO:0000256" key="1">
    <source>
        <dbReference type="SAM" id="Phobius"/>
    </source>
</evidence>
<comment type="caution">
    <text evidence="2">The sequence shown here is derived from an EMBL/GenBank/DDBJ whole genome shotgun (WGS) entry which is preliminary data.</text>
</comment>
<protein>
    <submittedName>
        <fullName evidence="2">Uncharacterized protein</fullName>
    </submittedName>
</protein>
<name>A0A5B0SFQ5_PUCGR</name>
<sequence length="272" mass="29588">MKTNDLNPKFLGCLSLSQTQTLYSVILLTISLLTLSNLSSPTTSPSTLLLFHRPSGGAAEEEAEEELLNSRTVLELAIVFLRLLAQSALLSSLISLLGTLFFGRSERLQRPLKIQAIMNMLMSGFGSIVMMTVDFSKNLQSSAAHELCQFALGSDSLASLSRTPDYGLSTQSFSFLFFNWPSPGLLVDENCDERAASLVFPALILLSLCNLFHLHLLHVLFSNPSSQPPSTLASSASNLKSPLLPIHRSSAESHTAPPPHLLNPLEKNLIIL</sequence>
<feature type="transmembrane region" description="Helical" evidence="1">
    <location>
        <begin position="198"/>
        <end position="221"/>
    </location>
</feature>
<evidence type="ECO:0000313" key="3">
    <source>
        <dbReference type="Proteomes" id="UP000325313"/>
    </source>
</evidence>
<keyword evidence="1" id="KW-0812">Transmembrane</keyword>
<feature type="transmembrane region" description="Helical" evidence="1">
    <location>
        <begin position="21"/>
        <end position="39"/>
    </location>
</feature>
<feature type="transmembrane region" description="Helical" evidence="1">
    <location>
        <begin position="76"/>
        <end position="102"/>
    </location>
</feature>
<keyword evidence="1" id="KW-0472">Membrane</keyword>
<reference evidence="2 3" key="1">
    <citation type="submission" date="2019-05" db="EMBL/GenBank/DDBJ databases">
        <title>Emergence of the Ug99 lineage of the wheat stem rust pathogen through somatic hybridization.</title>
        <authorList>
            <person name="Li F."/>
            <person name="Upadhyaya N.M."/>
            <person name="Sperschneider J."/>
            <person name="Matny O."/>
            <person name="Nguyen-Phuc H."/>
            <person name="Mago R."/>
            <person name="Raley C."/>
            <person name="Miller M.E."/>
            <person name="Silverstein K.A.T."/>
            <person name="Henningsen E."/>
            <person name="Hirsch C.D."/>
            <person name="Visser B."/>
            <person name="Pretorius Z.A."/>
            <person name="Steffenson B.J."/>
            <person name="Schwessinger B."/>
            <person name="Dodds P.N."/>
            <person name="Figueroa M."/>
        </authorList>
    </citation>
    <scope>NUCLEOTIDE SEQUENCE [LARGE SCALE GENOMIC DNA]</scope>
    <source>
        <strain evidence="2 3">Ug99</strain>
    </source>
</reference>
<keyword evidence="1" id="KW-1133">Transmembrane helix</keyword>
<dbReference type="EMBL" id="VDEP01000035">
    <property type="protein sequence ID" value="KAA1136662.1"/>
    <property type="molecule type" value="Genomic_DNA"/>
</dbReference>
<gene>
    <name evidence="2" type="ORF">PGTUg99_036778</name>
</gene>
<dbReference type="AlphaFoldDB" id="A0A5B0SFQ5"/>